<dbReference type="InterPro" id="IPR050425">
    <property type="entry name" value="NAD(P)_dehydrat-like"/>
</dbReference>
<evidence type="ECO:0000313" key="5">
    <source>
        <dbReference type="Proteomes" id="UP000616885"/>
    </source>
</evidence>
<accession>A0A8H7N4K7</accession>
<dbReference type="EMBL" id="JADCTT010000008">
    <property type="protein sequence ID" value="KAF9748895.1"/>
    <property type="molecule type" value="Genomic_DNA"/>
</dbReference>
<comment type="similarity">
    <text evidence="2">Belongs to the NAD(P)-dependent epimerase/dehydratase family. Dihydroflavonol-4-reductase subfamily.</text>
</comment>
<dbReference type="PANTHER" id="PTHR10366:SF812">
    <property type="entry name" value="VPS9 DOMAIN-CONTAINING PROTEIN"/>
    <property type="match status" value="1"/>
</dbReference>
<dbReference type="GO" id="GO:0016616">
    <property type="term" value="F:oxidoreductase activity, acting on the CH-OH group of donors, NAD or NADP as acceptor"/>
    <property type="evidence" value="ECO:0007669"/>
    <property type="project" value="TreeGrafter"/>
</dbReference>
<dbReference type="InterPro" id="IPR001509">
    <property type="entry name" value="Epimerase_deHydtase"/>
</dbReference>
<dbReference type="AlphaFoldDB" id="A0A8H7N4K7"/>
<keyword evidence="1" id="KW-0560">Oxidoreductase</keyword>
<gene>
    <name evidence="4" type="ORF">IM811_016690</name>
</gene>
<feature type="domain" description="NAD-dependent epimerase/dehydratase" evidence="3">
    <location>
        <begin position="5"/>
        <end position="149"/>
    </location>
</feature>
<name>A0A8H7N4K7_BIOOC</name>
<evidence type="ECO:0000256" key="2">
    <source>
        <dbReference type="ARBA" id="ARBA00023445"/>
    </source>
</evidence>
<dbReference type="PANTHER" id="PTHR10366">
    <property type="entry name" value="NAD DEPENDENT EPIMERASE/DEHYDRATASE"/>
    <property type="match status" value="1"/>
</dbReference>
<evidence type="ECO:0000313" key="4">
    <source>
        <dbReference type="EMBL" id="KAF9748895.1"/>
    </source>
</evidence>
<protein>
    <recommendedName>
        <fullName evidence="3">NAD-dependent epimerase/dehydratase domain-containing protein</fullName>
    </recommendedName>
</protein>
<sequence>MAATILITGASGFIGFRILLDSLAAGHKVFFAVRSEDKAQIILSNPAVKKLAPGDRLLPIVIPDCTLADAFDDALKDKDVTHIIHVGSPVTNPKFDPKTEIFEPTVKSSANLLAAALKAASVQRIIITSSTVANIGLVPPSSIPSATTSGVLPDFIPSFSNVQEAYVLGKMVELKASEDFTKNQKPHFTISHIFPGYVFGRNELILDVTQMRTNNSSNTYFMLGMVGGELPFPLAGSFAHIDDVSKLHLQAAFLDPTSSEISKNWGISTEVDFSTIFGSIEKAFPKAVADDIFSKGKIDTFAAPYDCDDTKRFLGSPLKSFEMAAVDVAAQYLELLGRDKA</sequence>
<proteinExistence type="inferred from homology"/>
<dbReference type="Proteomes" id="UP000616885">
    <property type="component" value="Unassembled WGS sequence"/>
</dbReference>
<comment type="caution">
    <text evidence="4">The sequence shown here is derived from an EMBL/GenBank/DDBJ whole genome shotgun (WGS) entry which is preliminary data.</text>
</comment>
<evidence type="ECO:0000259" key="3">
    <source>
        <dbReference type="Pfam" id="PF01370"/>
    </source>
</evidence>
<dbReference type="Gene3D" id="3.40.50.720">
    <property type="entry name" value="NAD(P)-binding Rossmann-like Domain"/>
    <property type="match status" value="1"/>
</dbReference>
<dbReference type="InterPro" id="IPR036291">
    <property type="entry name" value="NAD(P)-bd_dom_sf"/>
</dbReference>
<dbReference type="SUPFAM" id="SSF51735">
    <property type="entry name" value="NAD(P)-binding Rossmann-fold domains"/>
    <property type="match status" value="1"/>
</dbReference>
<evidence type="ECO:0000256" key="1">
    <source>
        <dbReference type="ARBA" id="ARBA00023002"/>
    </source>
</evidence>
<organism evidence="4 5">
    <name type="scientific">Bionectria ochroleuca</name>
    <name type="common">Gliocladium roseum</name>
    <dbReference type="NCBI Taxonomy" id="29856"/>
    <lineage>
        <taxon>Eukaryota</taxon>
        <taxon>Fungi</taxon>
        <taxon>Dikarya</taxon>
        <taxon>Ascomycota</taxon>
        <taxon>Pezizomycotina</taxon>
        <taxon>Sordariomycetes</taxon>
        <taxon>Hypocreomycetidae</taxon>
        <taxon>Hypocreales</taxon>
        <taxon>Bionectriaceae</taxon>
        <taxon>Clonostachys</taxon>
    </lineage>
</organism>
<dbReference type="Pfam" id="PF01370">
    <property type="entry name" value="Epimerase"/>
    <property type="match status" value="1"/>
</dbReference>
<reference evidence="4" key="1">
    <citation type="submission" date="2020-10" db="EMBL/GenBank/DDBJ databases">
        <title>High-Quality Genome Resource of Clonostachys rosea strain S41 by Oxford Nanopore Long-Read Sequencing.</title>
        <authorList>
            <person name="Wang H."/>
        </authorList>
    </citation>
    <scope>NUCLEOTIDE SEQUENCE</scope>
    <source>
        <strain evidence="4">S41</strain>
    </source>
</reference>